<feature type="transmembrane region" description="Helical" evidence="1">
    <location>
        <begin position="376"/>
        <end position="393"/>
    </location>
</feature>
<organism evidence="2 3">
    <name type="scientific">Alsobacter metallidurans</name>
    <dbReference type="NCBI Taxonomy" id="340221"/>
    <lineage>
        <taxon>Bacteria</taxon>
        <taxon>Pseudomonadati</taxon>
        <taxon>Pseudomonadota</taxon>
        <taxon>Alphaproteobacteria</taxon>
        <taxon>Hyphomicrobiales</taxon>
        <taxon>Alsobacteraceae</taxon>
        <taxon>Alsobacter</taxon>
    </lineage>
</organism>
<feature type="transmembrane region" description="Helical" evidence="1">
    <location>
        <begin position="138"/>
        <end position="155"/>
    </location>
</feature>
<feature type="transmembrane region" description="Helical" evidence="1">
    <location>
        <begin position="262"/>
        <end position="285"/>
    </location>
</feature>
<keyword evidence="1" id="KW-1133">Transmembrane helix</keyword>
<keyword evidence="1" id="KW-0472">Membrane</keyword>
<sequence>MFSLTHFLTGRTSVRSMVLVVWAVATIVFAAKSEALFGVRNLDSDDVMRLVQVRDLLGGQGWFDLVQHRVAPDGLIMHWSRIVDLGIASLILFFGTVFPPDLAERAAGALWPTLLLGPALVAVAAIAERLGGRRAMPLGVILFCLIGPAGAQFYPGRIDHHNVQLLACLVTAAAMLRLDGGRAGGVVAGLGAAVMLSVGIETLPVLVVLCAAVGLLLAGDPVRYRAGAMAFGLWIALGSVALTALTIPSAQIAAAHCDAISAPYLAAAIVGGLGLAGMALLGAGFPAIGRWITLAAVGAAVAAAVAFFGPACLRGPVSEIDPRLLPIWLNGVQEMEPLWPAFARGDRLAVGSVGYLGLGLVAVVLAWRFADARRRNALALVATLQAVAFLVALGQIRGVYYANAFAAPLIAAGVVALQGMLRVPSGHRNALTLAAIIVISSCSFIAKAITPDPAQASSRPASAAADSSGLLGCAEPATYKAIRNVAPGVVLAGIDLGPFLLASSPTHSVLGAPYHRNVDGILASYTLLSAGVDKAEALLRARGVVAVVMCGPVPNVRAPGSLARALENDVVPPWLSAIETGTAARLFVLR</sequence>
<protein>
    <submittedName>
        <fullName evidence="2">Uncharacterized protein</fullName>
    </submittedName>
</protein>
<keyword evidence="1" id="KW-0812">Transmembrane</keyword>
<evidence type="ECO:0000313" key="2">
    <source>
        <dbReference type="EMBL" id="GGH28802.1"/>
    </source>
</evidence>
<proteinExistence type="predicted"/>
<evidence type="ECO:0000256" key="1">
    <source>
        <dbReference type="SAM" id="Phobius"/>
    </source>
</evidence>
<feature type="transmembrane region" description="Helical" evidence="1">
    <location>
        <begin position="291"/>
        <end position="313"/>
    </location>
</feature>
<keyword evidence="3" id="KW-1185">Reference proteome</keyword>
<feature type="transmembrane region" description="Helical" evidence="1">
    <location>
        <begin position="12"/>
        <end position="31"/>
    </location>
</feature>
<reference evidence="2" key="1">
    <citation type="journal article" date="2014" name="Int. J. Syst. Evol. Microbiol.">
        <title>Complete genome sequence of Corynebacterium casei LMG S-19264T (=DSM 44701T), isolated from a smear-ripened cheese.</title>
        <authorList>
            <consortium name="US DOE Joint Genome Institute (JGI-PGF)"/>
            <person name="Walter F."/>
            <person name="Albersmeier A."/>
            <person name="Kalinowski J."/>
            <person name="Ruckert C."/>
        </authorList>
    </citation>
    <scope>NUCLEOTIDE SEQUENCE</scope>
    <source>
        <strain evidence="2">CGMCC 1.12214</strain>
    </source>
</reference>
<feature type="transmembrane region" description="Helical" evidence="1">
    <location>
        <begin position="190"/>
        <end position="217"/>
    </location>
</feature>
<comment type="caution">
    <text evidence="2">The sequence shown here is derived from an EMBL/GenBank/DDBJ whole genome shotgun (WGS) entry which is preliminary data.</text>
</comment>
<feature type="transmembrane region" description="Helical" evidence="1">
    <location>
        <begin position="82"/>
        <end position="100"/>
    </location>
</feature>
<gene>
    <name evidence="2" type="ORF">GCM10007036_38250</name>
</gene>
<accession>A0A917IAT1</accession>
<dbReference type="Proteomes" id="UP000603912">
    <property type="component" value="Unassembled WGS sequence"/>
</dbReference>
<feature type="transmembrane region" description="Helical" evidence="1">
    <location>
        <begin position="106"/>
        <end position="126"/>
    </location>
</feature>
<name>A0A917IAT1_9HYPH</name>
<feature type="transmembrane region" description="Helical" evidence="1">
    <location>
        <begin position="400"/>
        <end position="418"/>
    </location>
</feature>
<evidence type="ECO:0000313" key="3">
    <source>
        <dbReference type="Proteomes" id="UP000603912"/>
    </source>
</evidence>
<feature type="transmembrane region" description="Helical" evidence="1">
    <location>
        <begin position="348"/>
        <end position="370"/>
    </location>
</feature>
<feature type="transmembrane region" description="Helical" evidence="1">
    <location>
        <begin position="229"/>
        <end position="250"/>
    </location>
</feature>
<reference evidence="2" key="2">
    <citation type="submission" date="2020-09" db="EMBL/GenBank/DDBJ databases">
        <authorList>
            <person name="Sun Q."/>
            <person name="Zhou Y."/>
        </authorList>
    </citation>
    <scope>NUCLEOTIDE SEQUENCE</scope>
    <source>
        <strain evidence="2">CGMCC 1.12214</strain>
    </source>
</reference>
<dbReference type="AlphaFoldDB" id="A0A917IAT1"/>
<dbReference type="EMBL" id="BMES01000002">
    <property type="protein sequence ID" value="GGH28802.1"/>
    <property type="molecule type" value="Genomic_DNA"/>
</dbReference>